<dbReference type="AlphaFoldDB" id="A0AAD6VGS7"/>
<accession>A0AAD6VGS7</accession>
<gene>
    <name evidence="1" type="ORF">GGX14DRAFT_564247</name>
</gene>
<evidence type="ECO:0000313" key="2">
    <source>
        <dbReference type="Proteomes" id="UP001219525"/>
    </source>
</evidence>
<keyword evidence="2" id="KW-1185">Reference proteome</keyword>
<protein>
    <submittedName>
        <fullName evidence="1">Uncharacterized protein</fullName>
    </submittedName>
</protein>
<comment type="caution">
    <text evidence="1">The sequence shown here is derived from an EMBL/GenBank/DDBJ whole genome shotgun (WGS) entry which is preliminary data.</text>
</comment>
<name>A0AAD6VGS7_9AGAR</name>
<evidence type="ECO:0000313" key="1">
    <source>
        <dbReference type="EMBL" id="KAJ7212489.1"/>
    </source>
</evidence>
<proteinExistence type="predicted"/>
<organism evidence="1 2">
    <name type="scientific">Mycena pura</name>
    <dbReference type="NCBI Taxonomy" id="153505"/>
    <lineage>
        <taxon>Eukaryota</taxon>
        <taxon>Fungi</taxon>
        <taxon>Dikarya</taxon>
        <taxon>Basidiomycota</taxon>
        <taxon>Agaricomycotina</taxon>
        <taxon>Agaricomycetes</taxon>
        <taxon>Agaricomycetidae</taxon>
        <taxon>Agaricales</taxon>
        <taxon>Marasmiineae</taxon>
        <taxon>Mycenaceae</taxon>
        <taxon>Mycena</taxon>
    </lineage>
</organism>
<dbReference type="Proteomes" id="UP001219525">
    <property type="component" value="Unassembled WGS sequence"/>
</dbReference>
<sequence length="163" mass="18133">MDESLGQPTGRNLHAQWVLSWTYEHAPLRRTVHASRCPSRCPSRSSLNTRPQSLSASRHLVLARGYFSPPMSCARWLPLGSSHLPPVTRTPSASPTPHTGRMYPRTLPAARFAHRPRHAKRHVCVVGQVLLSNAHRPPHAARQPRPVVRAPWVAGFSYVAAAR</sequence>
<dbReference type="EMBL" id="JARJCW010000023">
    <property type="protein sequence ID" value="KAJ7212489.1"/>
    <property type="molecule type" value="Genomic_DNA"/>
</dbReference>
<reference evidence="1" key="1">
    <citation type="submission" date="2023-03" db="EMBL/GenBank/DDBJ databases">
        <title>Massive genome expansion in bonnet fungi (Mycena s.s.) driven by repeated elements and novel gene families across ecological guilds.</title>
        <authorList>
            <consortium name="Lawrence Berkeley National Laboratory"/>
            <person name="Harder C.B."/>
            <person name="Miyauchi S."/>
            <person name="Viragh M."/>
            <person name="Kuo A."/>
            <person name="Thoen E."/>
            <person name="Andreopoulos B."/>
            <person name="Lu D."/>
            <person name="Skrede I."/>
            <person name="Drula E."/>
            <person name="Henrissat B."/>
            <person name="Morin E."/>
            <person name="Kohler A."/>
            <person name="Barry K."/>
            <person name="LaButti K."/>
            <person name="Morin E."/>
            <person name="Salamov A."/>
            <person name="Lipzen A."/>
            <person name="Mereny Z."/>
            <person name="Hegedus B."/>
            <person name="Baldrian P."/>
            <person name="Stursova M."/>
            <person name="Weitz H."/>
            <person name="Taylor A."/>
            <person name="Grigoriev I.V."/>
            <person name="Nagy L.G."/>
            <person name="Martin F."/>
            <person name="Kauserud H."/>
        </authorList>
    </citation>
    <scope>NUCLEOTIDE SEQUENCE</scope>
    <source>
        <strain evidence="1">9144</strain>
    </source>
</reference>